<dbReference type="GO" id="GO:0005654">
    <property type="term" value="C:nucleoplasm"/>
    <property type="evidence" value="ECO:0007669"/>
    <property type="project" value="TreeGrafter"/>
</dbReference>
<dbReference type="Pfam" id="PF02251">
    <property type="entry name" value="PA28_N"/>
    <property type="match status" value="1"/>
</dbReference>
<sequence>MDKGLSDKVEDFRKEVAASGEDIVFSKFPNKILELHKLVETTLETDSPFHISHAVMSTDTTIYLQEDTSPGGPIHKKRKRDDDTSELDKTSSTVHHDPHYAKFAGRILANKHMSQNIHGIIKNECAQLALMIDQVKLWVTLTMPKIEDGDNFGVQIQEEVLGELQRAQEGAYNMRDAARQDYLARARICSKIVKYPNVEDYTLSLKEHDEKQLYLARQHLLDIRNIYAVLTDLIHKNISKIRAPKAYNSVALY</sequence>
<comment type="caution">
    <text evidence="6">The sequence shown here is derived from an EMBL/GenBank/DDBJ whole genome shotgun (WGS) entry which is preliminary data.</text>
</comment>
<feature type="region of interest" description="Disordered" evidence="3">
    <location>
        <begin position="64"/>
        <end position="95"/>
    </location>
</feature>
<dbReference type="Gene3D" id="1.20.120.180">
    <property type="entry name" value="Proteasome activator pa28, C-terminal domain"/>
    <property type="match status" value="1"/>
</dbReference>
<dbReference type="InterPro" id="IPR003185">
    <property type="entry name" value="Proteasome_activ_PA28_N"/>
</dbReference>
<proteinExistence type="inferred from homology"/>
<dbReference type="InParanoid" id="A0A369K9H9"/>
<dbReference type="Gene3D" id="1.20.5.120">
    <property type="entry name" value="Proteasome activator pa28, N-terminal domain"/>
    <property type="match status" value="1"/>
</dbReference>
<dbReference type="PANTHER" id="PTHR10660">
    <property type="entry name" value="PROTEASOME REGULATOR PA28"/>
    <property type="match status" value="1"/>
</dbReference>
<feature type="domain" description="Proteasome activator PA28 C-terminal" evidence="5">
    <location>
        <begin position="109"/>
        <end position="249"/>
    </location>
</feature>
<dbReference type="OrthoDB" id="6591885at2759"/>
<dbReference type="GO" id="GO:0061136">
    <property type="term" value="P:regulation of proteasomal protein catabolic process"/>
    <property type="evidence" value="ECO:0007669"/>
    <property type="project" value="TreeGrafter"/>
</dbReference>
<evidence type="ECO:0000259" key="5">
    <source>
        <dbReference type="Pfam" id="PF02252"/>
    </source>
</evidence>
<organism evidence="6 7">
    <name type="scientific">Hypsizygus marmoreus</name>
    <name type="common">White beech mushroom</name>
    <name type="synonym">Agaricus marmoreus</name>
    <dbReference type="NCBI Taxonomy" id="39966"/>
    <lineage>
        <taxon>Eukaryota</taxon>
        <taxon>Fungi</taxon>
        <taxon>Dikarya</taxon>
        <taxon>Basidiomycota</taxon>
        <taxon>Agaricomycotina</taxon>
        <taxon>Agaricomycetes</taxon>
        <taxon>Agaricomycetidae</taxon>
        <taxon>Agaricales</taxon>
        <taxon>Tricholomatineae</taxon>
        <taxon>Lyophyllaceae</taxon>
        <taxon>Hypsizygus</taxon>
    </lineage>
</organism>
<dbReference type="EMBL" id="LUEZ02000010">
    <property type="protein sequence ID" value="RDB28483.1"/>
    <property type="molecule type" value="Genomic_DNA"/>
</dbReference>
<dbReference type="GO" id="GO:0005737">
    <property type="term" value="C:cytoplasm"/>
    <property type="evidence" value="ECO:0007669"/>
    <property type="project" value="TreeGrafter"/>
</dbReference>
<reference evidence="6" key="1">
    <citation type="submission" date="2018-04" db="EMBL/GenBank/DDBJ databases">
        <title>Whole genome sequencing of Hypsizygus marmoreus.</title>
        <authorList>
            <person name="Choi I.-G."/>
            <person name="Min B."/>
            <person name="Kim J.-G."/>
            <person name="Kim S."/>
            <person name="Oh Y.-L."/>
            <person name="Kong W.-S."/>
            <person name="Park H."/>
            <person name="Jeong J."/>
            <person name="Song E.-S."/>
        </authorList>
    </citation>
    <scope>NUCLEOTIDE SEQUENCE [LARGE SCALE GENOMIC DNA]</scope>
    <source>
        <strain evidence="6">51987-8</strain>
    </source>
</reference>
<keyword evidence="2 6" id="KW-0647">Proteasome</keyword>
<protein>
    <submittedName>
        <fullName evidence="6">Proteasome activator complex subunit 3</fullName>
    </submittedName>
</protein>
<dbReference type="InterPro" id="IPR036997">
    <property type="entry name" value="PA28_C_sf"/>
</dbReference>
<dbReference type="InterPro" id="IPR036252">
    <property type="entry name" value="Proteasome_activ_sf"/>
</dbReference>
<dbReference type="Pfam" id="PF02252">
    <property type="entry name" value="PA28_C"/>
    <property type="match status" value="1"/>
</dbReference>
<dbReference type="GO" id="GO:0008537">
    <property type="term" value="C:proteasome activator complex"/>
    <property type="evidence" value="ECO:0007669"/>
    <property type="project" value="InterPro"/>
</dbReference>
<dbReference type="FunFam" id="1.20.120.180:FF:000002">
    <property type="entry name" value="Proteasome activator complex subunit 1"/>
    <property type="match status" value="1"/>
</dbReference>
<dbReference type="Proteomes" id="UP000076154">
    <property type="component" value="Unassembled WGS sequence"/>
</dbReference>
<feature type="compositionally biased region" description="Basic and acidic residues" evidence="3">
    <location>
        <begin position="80"/>
        <end position="95"/>
    </location>
</feature>
<comment type="similarity">
    <text evidence="1">Belongs to the PA28 family.</text>
</comment>
<evidence type="ECO:0000313" key="7">
    <source>
        <dbReference type="Proteomes" id="UP000076154"/>
    </source>
</evidence>
<dbReference type="GO" id="GO:0061133">
    <property type="term" value="F:endopeptidase activator activity"/>
    <property type="evidence" value="ECO:0007669"/>
    <property type="project" value="TreeGrafter"/>
</dbReference>
<evidence type="ECO:0000313" key="6">
    <source>
        <dbReference type="EMBL" id="RDB28483.1"/>
    </source>
</evidence>
<feature type="domain" description="Proteasome activator PA28 N-terminal" evidence="4">
    <location>
        <begin position="6"/>
        <end position="41"/>
    </location>
</feature>
<gene>
    <name evidence="6" type="primary">PSME3</name>
    <name evidence="6" type="ORF">Hypma_015748</name>
</gene>
<accession>A0A369K9H9</accession>
<dbReference type="STRING" id="39966.A0A369K9H9"/>
<dbReference type="GO" id="GO:2000045">
    <property type="term" value="P:regulation of G1/S transition of mitotic cell cycle"/>
    <property type="evidence" value="ECO:0007669"/>
    <property type="project" value="TreeGrafter"/>
</dbReference>
<dbReference type="SUPFAM" id="SSF47216">
    <property type="entry name" value="Proteasome activator"/>
    <property type="match status" value="1"/>
</dbReference>
<dbReference type="InterPro" id="IPR036996">
    <property type="entry name" value="PA28_N_sf"/>
</dbReference>
<dbReference type="PANTHER" id="PTHR10660:SF2">
    <property type="entry name" value="LD45860P"/>
    <property type="match status" value="1"/>
</dbReference>
<evidence type="ECO:0000256" key="1">
    <source>
        <dbReference type="ARBA" id="ARBA00005883"/>
    </source>
</evidence>
<evidence type="ECO:0000259" key="4">
    <source>
        <dbReference type="Pfam" id="PF02251"/>
    </source>
</evidence>
<keyword evidence="7" id="KW-1185">Reference proteome</keyword>
<evidence type="ECO:0000256" key="3">
    <source>
        <dbReference type="SAM" id="MobiDB-lite"/>
    </source>
</evidence>
<name>A0A369K9H9_HYPMA</name>
<dbReference type="AlphaFoldDB" id="A0A369K9H9"/>
<evidence type="ECO:0000256" key="2">
    <source>
        <dbReference type="ARBA" id="ARBA00022942"/>
    </source>
</evidence>
<dbReference type="InterPro" id="IPR003186">
    <property type="entry name" value="PA28_C"/>
</dbReference>
<dbReference type="InterPro" id="IPR009077">
    <property type="entry name" value="Proteasome_activ_PA28"/>
</dbReference>